<organism evidence="2 3">
    <name type="scientific">Zancudomyces culisetae</name>
    <name type="common">Gut fungus</name>
    <name type="synonym">Smittium culisetae</name>
    <dbReference type="NCBI Taxonomy" id="1213189"/>
    <lineage>
        <taxon>Eukaryota</taxon>
        <taxon>Fungi</taxon>
        <taxon>Fungi incertae sedis</taxon>
        <taxon>Zoopagomycota</taxon>
        <taxon>Kickxellomycotina</taxon>
        <taxon>Harpellomycetes</taxon>
        <taxon>Harpellales</taxon>
        <taxon>Legeriomycetaceae</taxon>
        <taxon>Zancudomyces</taxon>
    </lineage>
</organism>
<dbReference type="AlphaFoldDB" id="A0A1R1PK72"/>
<feature type="region of interest" description="Disordered" evidence="1">
    <location>
        <begin position="142"/>
        <end position="208"/>
    </location>
</feature>
<name>A0A1R1PK72_ZANCU</name>
<feature type="compositionally biased region" description="Basic and acidic residues" evidence="1">
    <location>
        <begin position="172"/>
        <end position="181"/>
    </location>
</feature>
<evidence type="ECO:0000313" key="3">
    <source>
        <dbReference type="Proteomes" id="UP000188320"/>
    </source>
</evidence>
<dbReference type="Proteomes" id="UP000188320">
    <property type="component" value="Unassembled WGS sequence"/>
</dbReference>
<gene>
    <name evidence="2" type="ORF">AX774_g5189</name>
</gene>
<sequence>MQHLHKKYVVKPGIAFFSRYSGFHTSVGTKLTKQEKLNPAKAKSNKPDKFLLEEDNSSYRFIDIKLLPVPKIKPKQRKPEEVSIIEKKIRHQRNSEILRQVIYRRLLEYPETIIPSDLITIVPDAHNVYSLPLDYKQVLKKRRDENKANNKPKVLKTIHSSNAATQQGAQVNKDKIQEKKAGGTVNNIEENSRPGDTESTDVSKSEVKDKPNNPIKYFIDGSLLGVYFRRYMFVRPEVPKFEYKMAKLLQFYSDNYNLNQEKSLTSGIETIYLNFPLVKPSKKIRYFPKIYCCLSPEVYEKYRAKYGDDVEKLTEVPEPKIPFFRLALFIFSAYIFIDCPCTLGYIIDNIFEY</sequence>
<reference evidence="3" key="1">
    <citation type="submission" date="2017-01" db="EMBL/GenBank/DDBJ databases">
        <authorList>
            <person name="Wang Y."/>
            <person name="White M."/>
            <person name="Kvist S."/>
            <person name="Moncalvo J.-M."/>
        </authorList>
    </citation>
    <scope>NUCLEOTIDE SEQUENCE [LARGE SCALE GENOMIC DNA]</scope>
    <source>
        <strain evidence="3">COL-18-3</strain>
    </source>
</reference>
<proteinExistence type="predicted"/>
<keyword evidence="3" id="KW-1185">Reference proteome</keyword>
<evidence type="ECO:0000313" key="2">
    <source>
        <dbReference type="EMBL" id="OMH81354.1"/>
    </source>
</evidence>
<evidence type="ECO:0000256" key="1">
    <source>
        <dbReference type="SAM" id="MobiDB-lite"/>
    </source>
</evidence>
<feature type="compositionally biased region" description="Basic and acidic residues" evidence="1">
    <location>
        <begin position="190"/>
        <end position="208"/>
    </location>
</feature>
<feature type="compositionally biased region" description="Polar residues" evidence="1">
    <location>
        <begin position="158"/>
        <end position="170"/>
    </location>
</feature>
<dbReference type="EMBL" id="LSSK01000919">
    <property type="protein sequence ID" value="OMH81354.1"/>
    <property type="molecule type" value="Genomic_DNA"/>
</dbReference>
<comment type="caution">
    <text evidence="2">The sequence shown here is derived from an EMBL/GenBank/DDBJ whole genome shotgun (WGS) entry which is preliminary data.</text>
</comment>
<accession>A0A1R1PK72</accession>
<protein>
    <submittedName>
        <fullName evidence="2">Uncharacterized protein</fullName>
    </submittedName>
</protein>